<organism evidence="1">
    <name type="scientific">Anguilla anguilla</name>
    <name type="common">European freshwater eel</name>
    <name type="synonym">Muraena anguilla</name>
    <dbReference type="NCBI Taxonomy" id="7936"/>
    <lineage>
        <taxon>Eukaryota</taxon>
        <taxon>Metazoa</taxon>
        <taxon>Chordata</taxon>
        <taxon>Craniata</taxon>
        <taxon>Vertebrata</taxon>
        <taxon>Euteleostomi</taxon>
        <taxon>Actinopterygii</taxon>
        <taxon>Neopterygii</taxon>
        <taxon>Teleostei</taxon>
        <taxon>Anguilliformes</taxon>
        <taxon>Anguillidae</taxon>
        <taxon>Anguilla</taxon>
    </lineage>
</organism>
<evidence type="ECO:0000313" key="1">
    <source>
        <dbReference type="EMBL" id="JAH50788.1"/>
    </source>
</evidence>
<dbReference type="EMBL" id="GBXM01057789">
    <property type="protein sequence ID" value="JAH50788.1"/>
    <property type="molecule type" value="Transcribed_RNA"/>
</dbReference>
<reference evidence="1" key="1">
    <citation type="submission" date="2014-11" db="EMBL/GenBank/DDBJ databases">
        <authorList>
            <person name="Amaro Gonzalez C."/>
        </authorList>
    </citation>
    <scope>NUCLEOTIDE SEQUENCE</scope>
</reference>
<dbReference type="AlphaFoldDB" id="A0A0E9TDJ6"/>
<sequence>MNLCNDQPEKNRQKDTLAVYQLHDALHFEHGSHLPSKLNICTTHVMRGVHYY</sequence>
<name>A0A0E9TDJ6_ANGAN</name>
<protein>
    <submittedName>
        <fullName evidence="1">Uncharacterized protein</fullName>
    </submittedName>
</protein>
<accession>A0A0E9TDJ6</accession>
<proteinExistence type="predicted"/>
<reference evidence="1" key="2">
    <citation type="journal article" date="2015" name="Fish Shellfish Immunol.">
        <title>Early steps in the European eel (Anguilla anguilla)-Vibrio vulnificus interaction in the gills: Role of the RtxA13 toxin.</title>
        <authorList>
            <person name="Callol A."/>
            <person name="Pajuelo D."/>
            <person name="Ebbesson L."/>
            <person name="Teles M."/>
            <person name="MacKenzie S."/>
            <person name="Amaro C."/>
        </authorList>
    </citation>
    <scope>NUCLEOTIDE SEQUENCE</scope>
</reference>